<reference evidence="4" key="1">
    <citation type="submission" date="2020-08" db="EMBL/GenBank/DDBJ databases">
        <title>Genome public.</title>
        <authorList>
            <person name="Liu C."/>
            <person name="Sun Q."/>
        </authorList>
    </citation>
    <scope>NUCLEOTIDE SEQUENCE</scope>
    <source>
        <strain evidence="4">H8</strain>
    </source>
</reference>
<dbReference type="InterPro" id="IPR011055">
    <property type="entry name" value="Dup_hybrid_motif"/>
</dbReference>
<dbReference type="PANTHER" id="PTHR21666">
    <property type="entry name" value="PEPTIDASE-RELATED"/>
    <property type="match status" value="1"/>
</dbReference>
<feature type="domain" description="M23ase beta-sheet core" evidence="3">
    <location>
        <begin position="152"/>
        <end position="250"/>
    </location>
</feature>
<accession>A0A926DNQ5</accession>
<dbReference type="GO" id="GO:0004222">
    <property type="term" value="F:metalloendopeptidase activity"/>
    <property type="evidence" value="ECO:0007669"/>
    <property type="project" value="TreeGrafter"/>
</dbReference>
<evidence type="ECO:0000256" key="2">
    <source>
        <dbReference type="SAM" id="Phobius"/>
    </source>
</evidence>
<comment type="caution">
    <text evidence="4">The sequence shown here is derived from an EMBL/GenBank/DDBJ whole genome shotgun (WGS) entry which is preliminary data.</text>
</comment>
<name>A0A926DNQ5_9FIRM</name>
<dbReference type="RefSeq" id="WP_249312835.1">
    <property type="nucleotide sequence ID" value="NZ_JACRSU010000003.1"/>
</dbReference>
<dbReference type="InterPro" id="IPR016047">
    <property type="entry name" value="M23ase_b-sheet_dom"/>
</dbReference>
<dbReference type="Gene3D" id="2.70.70.10">
    <property type="entry name" value="Glucose Permease (Domain IIA)"/>
    <property type="match status" value="1"/>
</dbReference>
<dbReference type="InterPro" id="IPR050570">
    <property type="entry name" value="Cell_wall_metabolism_enzyme"/>
</dbReference>
<sequence length="255" mass="26703">MKKAYVKVKSKSATSILKRPYIAATIIGAAICAIALSFAVKPPETDKTEKGTTLSAASSVPEAEASKAPEPPKETPQKQAPAEVTAPARQEVTNPDTNEVAAVVPEEDASVSVGLFGKTADVKFVKPVDAEIIKAYSGTKPVKSKTLGDWRIHSGIDIKAEKGTEVKAPADGKVISAAKDGLTGYTISIDHGNGIISTVYNLESTDKVTEGQEVKAGDVIGTAGTSAASELLDDPHIHFEVTVSGEFVNPEEYLK</sequence>
<dbReference type="EMBL" id="JACRSU010000003">
    <property type="protein sequence ID" value="MBC8541047.1"/>
    <property type="molecule type" value="Genomic_DNA"/>
</dbReference>
<dbReference type="Proteomes" id="UP000611762">
    <property type="component" value="Unassembled WGS sequence"/>
</dbReference>
<feature type="compositionally biased region" description="Basic and acidic residues" evidence="1">
    <location>
        <begin position="64"/>
        <end position="76"/>
    </location>
</feature>
<proteinExistence type="predicted"/>
<feature type="region of interest" description="Disordered" evidence="1">
    <location>
        <begin position="44"/>
        <end position="90"/>
    </location>
</feature>
<dbReference type="Pfam" id="PF01551">
    <property type="entry name" value="Peptidase_M23"/>
    <property type="match status" value="1"/>
</dbReference>
<dbReference type="AlphaFoldDB" id="A0A926DNQ5"/>
<evidence type="ECO:0000256" key="1">
    <source>
        <dbReference type="SAM" id="MobiDB-lite"/>
    </source>
</evidence>
<dbReference type="PANTHER" id="PTHR21666:SF270">
    <property type="entry name" value="MUREIN HYDROLASE ACTIVATOR ENVC"/>
    <property type="match status" value="1"/>
</dbReference>
<feature type="transmembrane region" description="Helical" evidence="2">
    <location>
        <begin position="21"/>
        <end position="40"/>
    </location>
</feature>
<evidence type="ECO:0000313" key="5">
    <source>
        <dbReference type="Proteomes" id="UP000611762"/>
    </source>
</evidence>
<keyword evidence="2" id="KW-0472">Membrane</keyword>
<keyword evidence="5" id="KW-1185">Reference proteome</keyword>
<keyword evidence="2" id="KW-0812">Transmembrane</keyword>
<keyword evidence="2" id="KW-1133">Transmembrane helix</keyword>
<evidence type="ECO:0000259" key="3">
    <source>
        <dbReference type="Pfam" id="PF01551"/>
    </source>
</evidence>
<gene>
    <name evidence="4" type="ORF">H8698_08695</name>
</gene>
<organism evidence="4 5">
    <name type="scientific">Congzhengia minquanensis</name>
    <dbReference type="NCBI Taxonomy" id="2763657"/>
    <lineage>
        <taxon>Bacteria</taxon>
        <taxon>Bacillati</taxon>
        <taxon>Bacillota</taxon>
        <taxon>Clostridia</taxon>
        <taxon>Eubacteriales</taxon>
        <taxon>Oscillospiraceae</taxon>
        <taxon>Congzhengia</taxon>
    </lineage>
</organism>
<evidence type="ECO:0000313" key="4">
    <source>
        <dbReference type="EMBL" id="MBC8541047.1"/>
    </source>
</evidence>
<dbReference type="CDD" id="cd12797">
    <property type="entry name" value="M23_peptidase"/>
    <property type="match status" value="1"/>
</dbReference>
<dbReference type="SUPFAM" id="SSF51261">
    <property type="entry name" value="Duplicated hybrid motif"/>
    <property type="match status" value="1"/>
</dbReference>
<protein>
    <submittedName>
        <fullName evidence="4">M23 family metallopeptidase</fullName>
    </submittedName>
</protein>